<dbReference type="GO" id="GO:1990904">
    <property type="term" value="C:ribonucleoprotein complex"/>
    <property type="evidence" value="ECO:0007669"/>
    <property type="project" value="UniProtKB-KW"/>
</dbReference>
<name>A0A9P0VW79_9ASCO</name>
<reference evidence="4" key="1">
    <citation type="submission" date="2022-03" db="EMBL/GenBank/DDBJ databases">
        <authorList>
            <person name="Legras J.-L."/>
            <person name="Devillers H."/>
            <person name="Grondin C."/>
        </authorList>
    </citation>
    <scope>NUCLEOTIDE SEQUENCE</scope>
    <source>
        <strain evidence="4">CLIB 1423</strain>
    </source>
</reference>
<organism evidence="4 5">
    <name type="scientific">[Candida] railenensis</name>
    <dbReference type="NCBI Taxonomy" id="45579"/>
    <lineage>
        <taxon>Eukaryota</taxon>
        <taxon>Fungi</taxon>
        <taxon>Dikarya</taxon>
        <taxon>Ascomycota</taxon>
        <taxon>Saccharomycotina</taxon>
        <taxon>Pichiomycetes</taxon>
        <taxon>Debaryomycetaceae</taxon>
        <taxon>Kurtzmaniella</taxon>
    </lineage>
</organism>
<evidence type="ECO:0000313" key="4">
    <source>
        <dbReference type="EMBL" id="CAH2350594.1"/>
    </source>
</evidence>
<dbReference type="PROSITE" id="PS01257">
    <property type="entry name" value="RIBOSOMAL_L10E"/>
    <property type="match status" value="1"/>
</dbReference>
<sequence>MARRPARCYRYCKNKPYPKSRYNRGVPDAKIRIYDLGRKKATVDEFPLCIHLVSNELEQLSSEALEAARICANKYITKISGRDSFHLRVRVHPFHVLRINKMLSCAGADRLQQGMRGAWGKPQGLAARVAIGQIIMSARTKDSNKEVVIEGLRRARYKFPGQQKIIISKKWGFTPLNRDEYVAKKNNGEVKDDGAYVKFLTRKGKLENNLKQFPDYQYQASA</sequence>
<gene>
    <name evidence="4" type="primary">RPL10</name>
    <name evidence="4" type="ORF">CLIB1423_02S00650</name>
</gene>
<accession>A0A9P0VW79</accession>
<dbReference type="EMBL" id="CAKXYY010000002">
    <property type="protein sequence ID" value="CAH2350594.1"/>
    <property type="molecule type" value="Genomic_DNA"/>
</dbReference>
<dbReference type="Pfam" id="PF00252">
    <property type="entry name" value="Ribosomal_L16"/>
    <property type="match status" value="1"/>
</dbReference>
<dbReference type="GO" id="GO:0003735">
    <property type="term" value="F:structural constituent of ribosome"/>
    <property type="evidence" value="ECO:0007669"/>
    <property type="project" value="InterPro"/>
</dbReference>
<keyword evidence="3" id="KW-0687">Ribonucleoprotein</keyword>
<dbReference type="GO" id="GO:0005840">
    <property type="term" value="C:ribosome"/>
    <property type="evidence" value="ECO:0007669"/>
    <property type="project" value="UniProtKB-KW"/>
</dbReference>
<evidence type="ECO:0000313" key="5">
    <source>
        <dbReference type="Proteomes" id="UP000837801"/>
    </source>
</evidence>
<evidence type="ECO:0000256" key="2">
    <source>
        <dbReference type="ARBA" id="ARBA00022980"/>
    </source>
</evidence>
<dbReference type="InterPro" id="IPR047873">
    <property type="entry name" value="Ribosomal_uL16"/>
</dbReference>
<dbReference type="AlphaFoldDB" id="A0A9P0VW79"/>
<keyword evidence="5" id="KW-1185">Reference proteome</keyword>
<dbReference type="Gene3D" id="3.90.1170.10">
    <property type="entry name" value="Ribosomal protein L10e/L16"/>
    <property type="match status" value="1"/>
</dbReference>
<comment type="similarity">
    <text evidence="1">Belongs to the universal ribosomal protein uL16 family.</text>
</comment>
<dbReference type="GO" id="GO:0006412">
    <property type="term" value="P:translation"/>
    <property type="evidence" value="ECO:0007669"/>
    <property type="project" value="InterPro"/>
</dbReference>
<dbReference type="InterPro" id="IPR001197">
    <property type="entry name" value="Ribosomal_uL16_euk_arch"/>
</dbReference>
<evidence type="ECO:0000256" key="1">
    <source>
        <dbReference type="ARBA" id="ARBA00008931"/>
    </source>
</evidence>
<proteinExistence type="inferred from homology"/>
<evidence type="ECO:0000256" key="3">
    <source>
        <dbReference type="ARBA" id="ARBA00023274"/>
    </source>
</evidence>
<dbReference type="Gene3D" id="3.30.60.300">
    <property type="match status" value="1"/>
</dbReference>
<dbReference type="InterPro" id="IPR018255">
    <property type="entry name" value="Ribosomal_uL16_CS_euk_arc"/>
</dbReference>
<dbReference type="InterPro" id="IPR016180">
    <property type="entry name" value="Ribosomal_uL16_dom"/>
</dbReference>
<dbReference type="FunFam" id="3.30.60.300:FF:000002">
    <property type="entry name" value="60S ribosomal protein L10"/>
    <property type="match status" value="1"/>
</dbReference>
<dbReference type="NCBIfam" id="TIGR00279">
    <property type="entry name" value="uL16_euk_arch"/>
    <property type="match status" value="1"/>
</dbReference>
<comment type="caution">
    <text evidence="4">The sequence shown here is derived from an EMBL/GenBank/DDBJ whole genome shotgun (WGS) entry which is preliminary data.</text>
</comment>
<protein>
    <submittedName>
        <fullName evidence="4">60S ribosomal protein L10</fullName>
    </submittedName>
</protein>
<dbReference type="InterPro" id="IPR036920">
    <property type="entry name" value="Ribosomal_uL16_sf"/>
</dbReference>
<keyword evidence="2 4" id="KW-0689">Ribosomal protein</keyword>
<dbReference type="NCBIfam" id="NF003239">
    <property type="entry name" value="PRK04199.1-4"/>
    <property type="match status" value="1"/>
</dbReference>
<dbReference type="FunFam" id="3.90.1170.10:FF:000002">
    <property type="entry name" value="60S ribosomal protein L10"/>
    <property type="match status" value="1"/>
</dbReference>
<dbReference type="PANTHER" id="PTHR11726">
    <property type="entry name" value="60S RIBOSOMAL PROTEIN L10"/>
    <property type="match status" value="1"/>
</dbReference>
<dbReference type="Proteomes" id="UP000837801">
    <property type="component" value="Unassembled WGS sequence"/>
</dbReference>
<dbReference type="CDD" id="cd01433">
    <property type="entry name" value="Ribosomal_L16_L10e"/>
    <property type="match status" value="1"/>
</dbReference>
<dbReference type="OrthoDB" id="10258869at2759"/>
<dbReference type="SUPFAM" id="SSF54686">
    <property type="entry name" value="Ribosomal protein L16p/L10e"/>
    <property type="match status" value="1"/>
</dbReference>
<dbReference type="PIRSF" id="PIRSF005590">
    <property type="entry name" value="Ribosomal_L10"/>
    <property type="match status" value="1"/>
</dbReference>